<reference evidence="1" key="1">
    <citation type="journal article" date="2015" name="Nature">
        <title>Complex archaea that bridge the gap between prokaryotes and eukaryotes.</title>
        <authorList>
            <person name="Spang A."/>
            <person name="Saw J.H."/>
            <person name="Jorgensen S.L."/>
            <person name="Zaremba-Niedzwiedzka K."/>
            <person name="Martijn J."/>
            <person name="Lind A.E."/>
            <person name="van Eijk R."/>
            <person name="Schleper C."/>
            <person name="Guy L."/>
            <person name="Ettema T.J."/>
        </authorList>
    </citation>
    <scope>NUCLEOTIDE SEQUENCE</scope>
</reference>
<dbReference type="AlphaFoldDB" id="A0A0F9FME2"/>
<organism evidence="1">
    <name type="scientific">marine sediment metagenome</name>
    <dbReference type="NCBI Taxonomy" id="412755"/>
    <lineage>
        <taxon>unclassified sequences</taxon>
        <taxon>metagenomes</taxon>
        <taxon>ecological metagenomes</taxon>
    </lineage>
</organism>
<comment type="caution">
    <text evidence="1">The sequence shown here is derived from an EMBL/GenBank/DDBJ whole genome shotgun (WGS) entry which is preliminary data.</text>
</comment>
<sequence length="34" mass="3730">MVQVECRLQIARMPGLTRLKCEGCGFYAAICDGP</sequence>
<accession>A0A0F9FME2</accession>
<feature type="non-terminal residue" evidence="1">
    <location>
        <position position="34"/>
    </location>
</feature>
<name>A0A0F9FME2_9ZZZZ</name>
<evidence type="ECO:0000313" key="1">
    <source>
        <dbReference type="EMBL" id="KKL87559.1"/>
    </source>
</evidence>
<gene>
    <name evidence="1" type="ORF">LCGC14_1933460</name>
</gene>
<dbReference type="EMBL" id="LAZR01020806">
    <property type="protein sequence ID" value="KKL87559.1"/>
    <property type="molecule type" value="Genomic_DNA"/>
</dbReference>
<proteinExistence type="predicted"/>
<protein>
    <submittedName>
        <fullName evidence="1">Uncharacterized protein</fullName>
    </submittedName>
</protein>